<dbReference type="PANTHER" id="PTHR35108:SF12">
    <property type="entry name" value="SMALL RIBOSOMAL SUBUNIT PROTEIN CS23Y"/>
    <property type="match status" value="1"/>
</dbReference>
<evidence type="ECO:0000256" key="6">
    <source>
        <dbReference type="ARBA" id="ARBA00022884"/>
    </source>
</evidence>
<proteinExistence type="inferred from homology"/>
<dbReference type="PANTHER" id="PTHR35108">
    <property type="entry name" value="30S RIBOSOMAL PROTEIN 3, CHLOROPLASTIC"/>
    <property type="match status" value="1"/>
</dbReference>
<organism evidence="15 16">
    <name type="scientific">Arabidopsis thaliana</name>
    <name type="common">Mouse-ear cress</name>
    <dbReference type="NCBI Taxonomy" id="3702"/>
    <lineage>
        <taxon>Eukaryota</taxon>
        <taxon>Viridiplantae</taxon>
        <taxon>Streptophyta</taxon>
        <taxon>Embryophyta</taxon>
        <taxon>Tracheophyta</taxon>
        <taxon>Spermatophyta</taxon>
        <taxon>Magnoliopsida</taxon>
        <taxon>eudicotyledons</taxon>
        <taxon>Gunneridae</taxon>
        <taxon>Pentapetalae</taxon>
        <taxon>rosids</taxon>
        <taxon>malvids</taxon>
        <taxon>Brassicales</taxon>
        <taxon>Brassicaceae</taxon>
        <taxon>Camelineae</taxon>
        <taxon>Arabidopsis</taxon>
    </lineage>
</organism>
<dbReference type="GO" id="GO:0005840">
    <property type="term" value="C:ribosome"/>
    <property type="evidence" value="ECO:0007669"/>
    <property type="project" value="UniProtKB-KW"/>
</dbReference>
<evidence type="ECO:0000256" key="3">
    <source>
        <dbReference type="ARBA" id="ARBA00008561"/>
    </source>
</evidence>
<dbReference type="SUPFAM" id="SSF55174">
    <property type="entry name" value="Alpha-L RNA-binding motif"/>
    <property type="match status" value="1"/>
</dbReference>
<keyword evidence="5" id="KW-0699">rRNA-binding</keyword>
<evidence type="ECO:0000256" key="4">
    <source>
        <dbReference type="ARBA" id="ARBA00022517"/>
    </source>
</evidence>
<feature type="domain" description="RNA-binding S4" evidence="13">
    <location>
        <begin position="107"/>
        <end position="170"/>
    </location>
</feature>
<protein>
    <recommendedName>
        <fullName evidence="10">U3 small nucleolar ribonucleoprotein protein IMP3</fullName>
    </recommendedName>
    <alternativeName>
        <fullName evidence="11">U3 small nucleolar ribonucleoprotein protein imp3</fullName>
    </alternativeName>
</protein>
<dbReference type="GO" id="GO:0006412">
    <property type="term" value="P:translation"/>
    <property type="evidence" value="ECO:0007669"/>
    <property type="project" value="InterPro"/>
</dbReference>
<evidence type="ECO:0000256" key="9">
    <source>
        <dbReference type="ARBA" id="ARBA00023274"/>
    </source>
</evidence>
<sequence length="373" mass="42930">MRKLKYHEKKLIKKVNFLEWKREGNHRENEITYRYHMGSRDDYKKYSGLCRMVQKLTNIMKQMDPADPFRIQMTDMLLEKLYNMGVIPTRKSLTLTERLSVSSFCRRRLSTVLVHLKFAEHHKEAVTYIEQGHVRVGPETITDPAFLVTRNMEDFITWVDSSKIKRKPKRFTATTIGILLLLQEASNAVEMAVQANQSASFGFRTASPSQKLYSKPIAHISLSTKLKPSSLPSLSCSTWNQGQIPARHSCINPGIFAYPPSNLTFSHEPPESESPPLGKKKMRVLVKPLEKPKVVLKFVWMQKDIGVALDHMIPGFGTIPLSPYYFWPRKDAWEELKTLLESKPWISELHRVFLLNQATDIINLWQSSGGDLS</sequence>
<accession>A0A7G2F8N7</accession>
<evidence type="ECO:0000256" key="1">
    <source>
        <dbReference type="ARBA" id="ARBA00004604"/>
    </source>
</evidence>
<dbReference type="Proteomes" id="UP000516314">
    <property type="component" value="Chromosome 5"/>
</dbReference>
<evidence type="ECO:0000256" key="8">
    <source>
        <dbReference type="ARBA" id="ARBA00023242"/>
    </source>
</evidence>
<dbReference type="Pfam" id="PF00163">
    <property type="entry name" value="Ribosomal_S4"/>
    <property type="match status" value="1"/>
</dbReference>
<dbReference type="GO" id="GO:0003735">
    <property type="term" value="F:structural constituent of ribosome"/>
    <property type="evidence" value="ECO:0007669"/>
    <property type="project" value="InterPro"/>
</dbReference>
<evidence type="ECO:0000256" key="5">
    <source>
        <dbReference type="ARBA" id="ARBA00022730"/>
    </source>
</evidence>
<keyword evidence="4" id="KW-0690">Ribosome biogenesis</keyword>
<feature type="domain" description="Small ribosomal subunit protein uS4 N-terminal" evidence="14">
    <location>
        <begin position="3"/>
        <end position="106"/>
    </location>
</feature>
<keyword evidence="9" id="KW-0687">Ribonucleoprotein</keyword>
<dbReference type="AlphaFoldDB" id="A0A7G2F8N7"/>
<dbReference type="Pfam" id="PF04839">
    <property type="entry name" value="PSRP-3_Ycf65"/>
    <property type="match status" value="1"/>
</dbReference>
<comment type="similarity">
    <text evidence="3">Belongs to the chloroplast-specific ribosomal protein cS23 family.</text>
</comment>
<keyword evidence="6 12" id="KW-0694">RNA-binding</keyword>
<evidence type="ECO:0000313" key="15">
    <source>
        <dbReference type="EMBL" id="CAD5331795.1"/>
    </source>
</evidence>
<dbReference type="GO" id="GO:0005730">
    <property type="term" value="C:nucleolus"/>
    <property type="evidence" value="ECO:0007669"/>
    <property type="project" value="UniProtKB-SubCell"/>
</dbReference>
<name>A0A7G2F8N7_ARATH</name>
<evidence type="ECO:0000256" key="11">
    <source>
        <dbReference type="ARBA" id="ARBA00072223"/>
    </source>
</evidence>
<evidence type="ECO:0000313" key="16">
    <source>
        <dbReference type="Proteomes" id="UP000516314"/>
    </source>
</evidence>
<dbReference type="GO" id="GO:0042254">
    <property type="term" value="P:ribosome biogenesis"/>
    <property type="evidence" value="ECO:0007669"/>
    <property type="project" value="UniProtKB-KW"/>
</dbReference>
<gene>
    <name evidence="15" type="ORF">AT9943_LOCUS19242</name>
</gene>
<dbReference type="PROSITE" id="PS50889">
    <property type="entry name" value="S4"/>
    <property type="match status" value="1"/>
</dbReference>
<dbReference type="SMART" id="SM01390">
    <property type="entry name" value="Ribosomal_S4"/>
    <property type="match status" value="1"/>
</dbReference>
<evidence type="ECO:0000256" key="2">
    <source>
        <dbReference type="ARBA" id="ARBA00007465"/>
    </source>
</evidence>
<dbReference type="InterPro" id="IPR002942">
    <property type="entry name" value="S4_RNA-bd"/>
</dbReference>
<dbReference type="InterPro" id="IPR001912">
    <property type="entry name" value="Ribosomal_uS4_N"/>
</dbReference>
<reference evidence="15 16" key="1">
    <citation type="submission" date="2020-09" db="EMBL/GenBank/DDBJ databases">
        <authorList>
            <person name="Ashkenazy H."/>
        </authorList>
    </citation>
    <scope>NUCLEOTIDE SEQUENCE [LARGE SCALE GENOMIC DNA]</scope>
    <source>
        <strain evidence="16">cv. Cdm-0</strain>
    </source>
</reference>
<dbReference type="CDD" id="cd00165">
    <property type="entry name" value="S4"/>
    <property type="match status" value="1"/>
</dbReference>
<comment type="similarity">
    <text evidence="2">Belongs to the universal ribosomal protein uS4 family.</text>
</comment>
<dbReference type="InterPro" id="IPR038447">
    <property type="entry name" value="PSRP-3/Ycf65_sf"/>
</dbReference>
<dbReference type="Gene3D" id="3.10.290.10">
    <property type="entry name" value="RNA-binding S4 domain"/>
    <property type="match status" value="1"/>
</dbReference>
<evidence type="ECO:0000259" key="14">
    <source>
        <dbReference type="SMART" id="SM01390"/>
    </source>
</evidence>
<dbReference type="Pfam" id="PF01479">
    <property type="entry name" value="S4"/>
    <property type="match status" value="1"/>
</dbReference>
<dbReference type="InterPro" id="IPR036986">
    <property type="entry name" value="S4_RNA-bd_sf"/>
</dbReference>
<dbReference type="SMART" id="SM00363">
    <property type="entry name" value="S4"/>
    <property type="match status" value="1"/>
</dbReference>
<evidence type="ECO:0000256" key="10">
    <source>
        <dbReference type="ARBA" id="ARBA00069727"/>
    </source>
</evidence>
<dbReference type="GO" id="GO:0019843">
    <property type="term" value="F:rRNA binding"/>
    <property type="evidence" value="ECO:0007669"/>
    <property type="project" value="UniProtKB-KW"/>
</dbReference>
<dbReference type="FunFam" id="3.10.290.10:FF:000006">
    <property type="entry name" value="U3 small nucleolar ribonucleoprotein IMP3"/>
    <property type="match status" value="1"/>
</dbReference>
<comment type="subcellular location">
    <subcellularLocation>
        <location evidence="1">Nucleus</location>
        <location evidence="1">Nucleolus</location>
    </subcellularLocation>
</comment>
<dbReference type="Gene3D" id="3.30.390.140">
    <property type="match status" value="1"/>
</dbReference>
<keyword evidence="8" id="KW-0539">Nucleus</keyword>
<evidence type="ECO:0000259" key="13">
    <source>
        <dbReference type="SMART" id="SM00363"/>
    </source>
</evidence>
<evidence type="ECO:0000256" key="7">
    <source>
        <dbReference type="ARBA" id="ARBA00022980"/>
    </source>
</evidence>
<dbReference type="GO" id="GO:1990904">
    <property type="term" value="C:ribonucleoprotein complex"/>
    <property type="evidence" value="ECO:0007669"/>
    <property type="project" value="UniProtKB-KW"/>
</dbReference>
<dbReference type="EMBL" id="LR881470">
    <property type="protein sequence ID" value="CAD5331795.1"/>
    <property type="molecule type" value="Genomic_DNA"/>
</dbReference>
<keyword evidence="7" id="KW-0689">Ribosomal protein</keyword>
<evidence type="ECO:0000256" key="12">
    <source>
        <dbReference type="PROSITE-ProRule" id="PRU00182"/>
    </source>
</evidence>
<dbReference type="InterPro" id="IPR006924">
    <property type="entry name" value="Ribosomal_cS23-like"/>
</dbReference>